<accession>A0A1H7FJ87</accession>
<dbReference type="Proteomes" id="UP000199664">
    <property type="component" value="Unassembled WGS sequence"/>
</dbReference>
<keyword evidence="1" id="KW-0175">Coiled coil</keyword>
<dbReference type="EMBL" id="FOAN01000001">
    <property type="protein sequence ID" value="SEK26028.1"/>
    <property type="molecule type" value="Genomic_DNA"/>
</dbReference>
<protein>
    <submittedName>
        <fullName evidence="2">Uncharacterized protein</fullName>
    </submittedName>
</protein>
<dbReference type="OrthoDB" id="8161168at2"/>
<keyword evidence="3" id="KW-1185">Reference proteome</keyword>
<sequence>MPRLIESCTRRLHCGYRNEDTGSKGDAVWGHIAPDRSTLDEQLSGLIAELTEGGWEIKSVTPLTASYYYAASQYSVSLDRTNWGGYGVGYGAPYTEGLVVMAQRWVEITEAQQAERDRERAQRQAVETAAALEAKREQRQGELARLTAEPVAKAGLLRDKWRFRSQDYPTEALAQGAKDAALKALRERPL</sequence>
<name>A0A1H7FJ87_9HYPH</name>
<organism evidence="2 3">
    <name type="scientific">Bosea lupini</name>
    <dbReference type="NCBI Taxonomy" id="1036779"/>
    <lineage>
        <taxon>Bacteria</taxon>
        <taxon>Pseudomonadati</taxon>
        <taxon>Pseudomonadota</taxon>
        <taxon>Alphaproteobacteria</taxon>
        <taxon>Hyphomicrobiales</taxon>
        <taxon>Boseaceae</taxon>
        <taxon>Bosea</taxon>
    </lineage>
</organism>
<dbReference type="RefSeq" id="WP_091828560.1">
    <property type="nucleotide sequence ID" value="NZ_FOAN01000001.1"/>
</dbReference>
<dbReference type="AlphaFoldDB" id="A0A1H7FJ87"/>
<reference evidence="3" key="1">
    <citation type="submission" date="2016-10" db="EMBL/GenBank/DDBJ databases">
        <authorList>
            <person name="Varghese N."/>
            <person name="Submissions S."/>
        </authorList>
    </citation>
    <scope>NUCLEOTIDE SEQUENCE [LARGE SCALE GENOMIC DNA]</scope>
    <source>
        <strain evidence="3">LMG 26383,CCUG 61248,R- 45681</strain>
    </source>
</reference>
<evidence type="ECO:0000256" key="1">
    <source>
        <dbReference type="SAM" id="Coils"/>
    </source>
</evidence>
<evidence type="ECO:0000313" key="3">
    <source>
        <dbReference type="Proteomes" id="UP000199664"/>
    </source>
</evidence>
<dbReference type="STRING" id="1036779.SAMN04515666_10170"/>
<feature type="coiled-coil region" evidence="1">
    <location>
        <begin position="111"/>
        <end position="149"/>
    </location>
</feature>
<evidence type="ECO:0000313" key="2">
    <source>
        <dbReference type="EMBL" id="SEK26028.1"/>
    </source>
</evidence>
<gene>
    <name evidence="2" type="ORF">SAMN04515666_10170</name>
</gene>
<proteinExistence type="predicted"/>